<feature type="compositionally biased region" description="Pro residues" evidence="7">
    <location>
        <begin position="373"/>
        <end position="391"/>
    </location>
</feature>
<evidence type="ECO:0000256" key="2">
    <source>
        <dbReference type="ARBA" id="ARBA00022771"/>
    </source>
</evidence>
<evidence type="ECO:0000313" key="9">
    <source>
        <dbReference type="Ensembl" id="ENSACDP00005023135.1"/>
    </source>
</evidence>
<feature type="region of interest" description="Disordered" evidence="7">
    <location>
        <begin position="335"/>
        <end position="411"/>
    </location>
</feature>
<reference evidence="9" key="2">
    <citation type="submission" date="2025-09" db="UniProtKB">
        <authorList>
            <consortium name="Ensembl"/>
        </authorList>
    </citation>
    <scope>IDENTIFICATION</scope>
</reference>
<feature type="region of interest" description="Disordered" evidence="7">
    <location>
        <begin position="252"/>
        <end position="318"/>
    </location>
</feature>
<dbReference type="SUPFAM" id="SSF57845">
    <property type="entry name" value="B-box zinc-binding domain"/>
    <property type="match status" value="1"/>
</dbReference>
<dbReference type="InterPro" id="IPR000315">
    <property type="entry name" value="Znf_B-box"/>
</dbReference>
<dbReference type="PANTHER" id="PTHR45915">
    <property type="entry name" value="TRANSCRIPTION INTERMEDIARY FACTOR"/>
    <property type="match status" value="1"/>
</dbReference>
<dbReference type="Proteomes" id="UP000694521">
    <property type="component" value="Unplaced"/>
</dbReference>
<dbReference type="Pfam" id="PF00643">
    <property type="entry name" value="zf-B_box"/>
    <property type="match status" value="1"/>
</dbReference>
<dbReference type="PROSITE" id="PS50119">
    <property type="entry name" value="ZF_BBOX"/>
    <property type="match status" value="1"/>
</dbReference>
<dbReference type="InterPro" id="IPR003649">
    <property type="entry name" value="Bbox_C"/>
</dbReference>
<reference evidence="9" key="1">
    <citation type="submission" date="2025-08" db="UniProtKB">
        <authorList>
            <consortium name="Ensembl"/>
        </authorList>
    </citation>
    <scope>IDENTIFICATION</scope>
</reference>
<keyword evidence="5" id="KW-0539">Nucleus</keyword>
<proteinExistence type="predicted"/>
<keyword evidence="2 6" id="KW-0479">Metal-binding</keyword>
<dbReference type="InterPro" id="IPR036427">
    <property type="entry name" value="Bromodomain-like_sf"/>
</dbReference>
<evidence type="ECO:0000256" key="4">
    <source>
        <dbReference type="ARBA" id="ARBA00023117"/>
    </source>
</evidence>
<evidence type="ECO:0000259" key="8">
    <source>
        <dbReference type="PROSITE" id="PS50119"/>
    </source>
</evidence>
<protein>
    <recommendedName>
        <fullName evidence="8">B box-type domain-containing protein</fullName>
    </recommendedName>
</protein>
<keyword evidence="3" id="KW-0862">Zinc</keyword>
<evidence type="ECO:0000313" key="10">
    <source>
        <dbReference type="Proteomes" id="UP000694521"/>
    </source>
</evidence>
<evidence type="ECO:0000256" key="7">
    <source>
        <dbReference type="SAM" id="MobiDB-lite"/>
    </source>
</evidence>
<accession>A0A8B9EKY3</accession>
<comment type="subcellular location">
    <subcellularLocation>
        <location evidence="1">Nucleus</location>
    </subcellularLocation>
</comment>
<dbReference type="GO" id="GO:0000785">
    <property type="term" value="C:chromatin"/>
    <property type="evidence" value="ECO:0007669"/>
    <property type="project" value="TreeGrafter"/>
</dbReference>
<dbReference type="CDD" id="cd19829">
    <property type="entry name" value="Bbox2_TIF1b_C-VI"/>
    <property type="match status" value="1"/>
</dbReference>
<dbReference type="InterPro" id="IPR047058">
    <property type="entry name" value="TIF1b_Bbox2_Znf"/>
</dbReference>
<dbReference type="GO" id="GO:0005634">
    <property type="term" value="C:nucleus"/>
    <property type="evidence" value="ECO:0007669"/>
    <property type="project" value="UniProtKB-SubCell"/>
</dbReference>
<organism evidence="9 10">
    <name type="scientific">Anser cygnoides</name>
    <name type="common">Swan goose</name>
    <dbReference type="NCBI Taxonomy" id="8845"/>
    <lineage>
        <taxon>Eukaryota</taxon>
        <taxon>Metazoa</taxon>
        <taxon>Chordata</taxon>
        <taxon>Craniata</taxon>
        <taxon>Vertebrata</taxon>
        <taxon>Euteleostomi</taxon>
        <taxon>Archelosauria</taxon>
        <taxon>Archosauria</taxon>
        <taxon>Dinosauria</taxon>
        <taxon>Saurischia</taxon>
        <taxon>Theropoda</taxon>
        <taxon>Coelurosauria</taxon>
        <taxon>Aves</taxon>
        <taxon>Neognathae</taxon>
        <taxon>Galloanserae</taxon>
        <taxon>Anseriformes</taxon>
        <taxon>Anatidae</taxon>
        <taxon>Anserinae</taxon>
        <taxon>Anser</taxon>
    </lineage>
</organism>
<feature type="domain" description="B box-type" evidence="8">
    <location>
        <begin position="61"/>
        <end position="102"/>
    </location>
</feature>
<evidence type="ECO:0000256" key="6">
    <source>
        <dbReference type="PROSITE-ProRule" id="PRU00024"/>
    </source>
</evidence>
<sequence>WFHSGFTLVSLRFQPPCPPRHHRPLPGRCPRARPCSGLHPAAFPSRPSHRVGCPLHPREGERAVYCAVHKSEPLVLFCDTCDVLTCRDCQLNAHKDHRIISPLARIISPRGRLFPPGGVSSPLPSFSFAPPPAGSIRQVTDVQKRVQVDVKMAILQIMKELNKRGKALKVTEGQQEKLERQHWAMTKLQRHQEHVLRFTSWALESDNSTALLLSKKLIYFQLQRALKMIVDPVEPQGDMKFKWDLNAWTKSAESFGEPPPRPSGGHPGDKKGGGNSPRAGRGGGHPLPSPDPPHLILGEPLPMGSTRSQIPRHSPPLSSGLPWWGLFPLCRKPAGRGGGHPIPSPDPLTRSLGDPAATTGSACCARTRRPPARTSPPPAPAPRRSSPPPSAPRTSAWVFVPPPRGRDPGIHCRERDRKGGIPFEPSSPQKCEYVLLQLLCHEPWRPLHRLSSSLVSPGRDAIDLTLIRAKLQGKLTPGYGHPEEFARDVWRMIRQFNRLTEDKADVQSILGLQRFFEERLSAAFGDHKFAAALEALGPADGAEGSSAP</sequence>
<keyword evidence="2 6" id="KW-0863">Zinc-finger</keyword>
<dbReference type="Ensembl" id="ENSACDT00005027680.1">
    <property type="protein sequence ID" value="ENSACDP00005023135.1"/>
    <property type="gene ID" value="ENSACDG00005016786.1"/>
</dbReference>
<dbReference type="Gene3D" id="1.20.920.10">
    <property type="entry name" value="Bromodomain-like"/>
    <property type="match status" value="1"/>
</dbReference>
<dbReference type="Gene3D" id="3.30.160.60">
    <property type="entry name" value="Classic Zinc Finger"/>
    <property type="match status" value="1"/>
</dbReference>
<name>A0A8B9EKY3_ANSCY</name>
<dbReference type="GO" id="GO:0008270">
    <property type="term" value="F:zinc ion binding"/>
    <property type="evidence" value="ECO:0007669"/>
    <property type="project" value="UniProtKB-KW"/>
</dbReference>
<dbReference type="SMART" id="SM00336">
    <property type="entry name" value="BBOX"/>
    <property type="match status" value="1"/>
</dbReference>
<evidence type="ECO:0000256" key="3">
    <source>
        <dbReference type="ARBA" id="ARBA00022833"/>
    </source>
</evidence>
<dbReference type="AlphaFoldDB" id="A0A8B9EKY3"/>
<dbReference type="PANTHER" id="PTHR45915:SF8">
    <property type="entry name" value="TRIPARTITE MOTIF CONTAINING 28"/>
    <property type="match status" value="1"/>
</dbReference>
<evidence type="ECO:0000256" key="1">
    <source>
        <dbReference type="ARBA" id="ARBA00004123"/>
    </source>
</evidence>
<dbReference type="SMART" id="SM00502">
    <property type="entry name" value="BBC"/>
    <property type="match status" value="1"/>
</dbReference>
<evidence type="ECO:0000256" key="5">
    <source>
        <dbReference type="ARBA" id="ARBA00023242"/>
    </source>
</evidence>
<keyword evidence="4" id="KW-0103">Bromodomain</keyword>
<keyword evidence="10" id="KW-1185">Reference proteome</keyword>